<organism evidence="1 2">
    <name type="scientific">Rhodopseudomonas palustris</name>
    <dbReference type="NCBI Taxonomy" id="1076"/>
    <lineage>
        <taxon>Bacteria</taxon>
        <taxon>Pseudomonadati</taxon>
        <taxon>Pseudomonadota</taxon>
        <taxon>Alphaproteobacteria</taxon>
        <taxon>Hyphomicrobiales</taxon>
        <taxon>Nitrobacteraceae</taxon>
        <taxon>Rhodopseudomonas</taxon>
    </lineage>
</organism>
<sequence length="72" mass="8388">MTSQFAVDDPRCLASLHSICSWRDRRRRRPRFLFKIGIDEGFAKCSPGVPLIELALRSYNLARDIVVQLLRR</sequence>
<dbReference type="EMBL" id="JXXE01000362">
    <property type="protein sequence ID" value="KIZ40319.1"/>
    <property type="molecule type" value="Genomic_DNA"/>
</dbReference>
<dbReference type="OrthoDB" id="213519at2"/>
<comment type="caution">
    <text evidence="1">The sequence shown here is derived from an EMBL/GenBank/DDBJ whole genome shotgun (WGS) entry which is preliminary data.</text>
</comment>
<evidence type="ECO:0000313" key="1">
    <source>
        <dbReference type="EMBL" id="KIZ40319.1"/>
    </source>
</evidence>
<evidence type="ECO:0000313" key="2">
    <source>
        <dbReference type="Proteomes" id="UP000032515"/>
    </source>
</evidence>
<dbReference type="Proteomes" id="UP000032515">
    <property type="component" value="Unassembled WGS sequence"/>
</dbReference>
<proteinExistence type="predicted"/>
<accession>A0A0D7EHM7</accession>
<protein>
    <submittedName>
        <fullName evidence="1">Uncharacterized protein</fullName>
    </submittedName>
</protein>
<reference evidence="1 2" key="1">
    <citation type="submission" date="2014-11" db="EMBL/GenBank/DDBJ databases">
        <title>Genomics and ecophysiology of heterotrophic nitrogen fixing bacteria isolated from estuarine surface water.</title>
        <authorList>
            <person name="Bentzon-Tilia M."/>
            <person name="Severin I."/>
            <person name="Hansen L.H."/>
            <person name="Riemann L."/>
        </authorList>
    </citation>
    <scope>NUCLEOTIDE SEQUENCE [LARGE SCALE GENOMIC DNA]</scope>
    <source>
        <strain evidence="1 2">BAL398</strain>
    </source>
</reference>
<dbReference type="RefSeq" id="WP_152647770.1">
    <property type="nucleotide sequence ID" value="NZ_JXXE01000362.1"/>
</dbReference>
<name>A0A0D7EHM7_RHOPL</name>
<dbReference type="AlphaFoldDB" id="A0A0D7EHM7"/>
<dbReference type="PATRIC" id="fig|1076.23.peg.3906"/>
<gene>
    <name evidence="1" type="ORF">OO17_17940</name>
</gene>